<evidence type="ECO:0000256" key="1">
    <source>
        <dbReference type="SAM" id="MobiDB-lite"/>
    </source>
</evidence>
<evidence type="ECO:0000313" key="2">
    <source>
        <dbReference type="EMBL" id="KPA36733.1"/>
    </source>
</evidence>
<feature type="region of interest" description="Disordered" evidence="1">
    <location>
        <begin position="296"/>
        <end position="392"/>
    </location>
</feature>
<proteinExistence type="predicted"/>
<evidence type="ECO:0008006" key="4">
    <source>
        <dbReference type="Google" id="ProtNLM"/>
    </source>
</evidence>
<reference evidence="2 3" key="1">
    <citation type="submission" date="2015-04" db="EMBL/GenBank/DDBJ databases">
        <title>The draft genome sequence of Fusarium langsethiae, a T-2/HT-2 mycotoxin producer.</title>
        <authorList>
            <person name="Lysoe E."/>
            <person name="Divon H.H."/>
            <person name="Terzi V."/>
            <person name="Orru L."/>
            <person name="Lamontanara A."/>
            <person name="Kolseth A.-K."/>
            <person name="Frandsen R.J."/>
            <person name="Nielsen K."/>
            <person name="Thrane U."/>
        </authorList>
    </citation>
    <scope>NUCLEOTIDE SEQUENCE [LARGE SCALE GENOMIC DNA]</scope>
    <source>
        <strain evidence="2 3">Fl201059</strain>
    </source>
</reference>
<keyword evidence="3" id="KW-1185">Reference proteome</keyword>
<evidence type="ECO:0000313" key="3">
    <source>
        <dbReference type="Proteomes" id="UP000037904"/>
    </source>
</evidence>
<organism evidence="2 3">
    <name type="scientific">Fusarium langsethiae</name>
    <dbReference type="NCBI Taxonomy" id="179993"/>
    <lineage>
        <taxon>Eukaryota</taxon>
        <taxon>Fungi</taxon>
        <taxon>Dikarya</taxon>
        <taxon>Ascomycota</taxon>
        <taxon>Pezizomycotina</taxon>
        <taxon>Sordariomycetes</taxon>
        <taxon>Hypocreomycetidae</taxon>
        <taxon>Hypocreales</taxon>
        <taxon>Nectriaceae</taxon>
        <taxon>Fusarium</taxon>
    </lineage>
</organism>
<dbReference type="AlphaFoldDB" id="A0A0M9ENN0"/>
<feature type="compositionally biased region" description="Pro residues" evidence="1">
    <location>
        <begin position="321"/>
        <end position="332"/>
    </location>
</feature>
<protein>
    <recommendedName>
        <fullName evidence="4">BTB domain-containing protein</fullName>
    </recommendedName>
</protein>
<feature type="compositionally biased region" description="Pro residues" evidence="1">
    <location>
        <begin position="341"/>
        <end position="352"/>
    </location>
</feature>
<feature type="compositionally biased region" description="Low complexity" evidence="1">
    <location>
        <begin position="297"/>
        <end position="315"/>
    </location>
</feature>
<name>A0A0M9ENN0_FUSLA</name>
<dbReference type="Proteomes" id="UP000037904">
    <property type="component" value="Unassembled WGS sequence"/>
</dbReference>
<sequence>MSKEQIQIDPEGDVLIIIPVKKSATEPEPPKSSKSPIERRFICSKKHLTFASLRAAKIFSSGFKEATKQDDGFHHWKFDETFDDKAFDLVLKIIHGKTREVPQRLDPDLLVAVASVVDDLQCHDALNFYGRGWISSFHGLFGTNLPKEMNKTLAQSIFISFVFEHERLFEDSTKAAIRFNNGAVPTFELPIRANMPSHIEKKRLAILGNLSNGLKSLEYRLLDGQLGCNQGCTAMLLGALIQGMKAAGLYPPRVSPQFPFLILDFVIHSLRNTQSPTYFSAEKGSGAGKYSGSWMLTTRSHTAPPTASSTTPVSSGLFGQPRPPPTARPTPPVSGGLFGQPHPPPTASPTPSVPGGLFGGQPRPKPSTPSGGLFGSPGNTTSSGPTAVDGEDDPALLVRHSCSLRDLLKPILDATEAEIVGLKLADYSKS</sequence>
<gene>
    <name evidence="2" type="ORF">FLAG1_10478</name>
</gene>
<accession>A0A0M9ENN0</accession>
<comment type="caution">
    <text evidence="2">The sequence shown here is derived from an EMBL/GenBank/DDBJ whole genome shotgun (WGS) entry which is preliminary data.</text>
</comment>
<dbReference type="EMBL" id="JXCE01000558">
    <property type="protein sequence ID" value="KPA36733.1"/>
    <property type="molecule type" value="Genomic_DNA"/>
</dbReference>